<dbReference type="PANTHER" id="PTHR44360:SF1">
    <property type="entry name" value="DNAJ HOMOLOG SUBFAMILY B MEMBER 9"/>
    <property type="match status" value="1"/>
</dbReference>
<dbReference type="InterPro" id="IPR018253">
    <property type="entry name" value="DnaJ_domain_CS"/>
</dbReference>
<keyword evidence="3" id="KW-0472">Membrane</keyword>
<dbReference type="PROSITE" id="PS50076">
    <property type="entry name" value="DNAJ_2"/>
    <property type="match status" value="1"/>
</dbReference>
<keyword evidence="6" id="KW-1185">Reference proteome</keyword>
<evidence type="ECO:0000256" key="1">
    <source>
        <dbReference type="ARBA" id="ARBA00023186"/>
    </source>
</evidence>
<accession>A0ABS8PUS1</accession>
<sequence length="640" mass="72921">MDYKKDYYRILEVPEQATPEELRASYRRLAKRYHPDKNPGNPDAEDHFKDINEAYEMLGDPTSRAVYDSYRTRQKKEEASQDSLNTKKATHARNPHQETKTRTYTVIHERKIYVQGVIEAKFQGMPDLVEHYAGQWETCFTITPTEILVTISAPDIYAKEAPDEYQRMYSGTDIFTTPIGQPVCCKIVTAGKETYYQLDLYDIRIKDPRLDGITKHEQYSFGTLRGELFAYVLHRYEEEVTETYTACVGTTGRVETKTEGGQVFTREEQYTENCDTRWTEWRRVPQKSRPYAYSSKTTPVYTTPAPLYSDWWWLLLLLVAGLIWPPLFAIILILAGILLLPLLLVWMTEKAGKGFHWVLAFLLGAVFLLTIGAMLQQQTHRPSAGAHTRLDNIRSKKEPIQHPDMPADTLITHTLRWQDRNDSVYTIQLSVRSSQWHQSARAHRQMNEQQYASLGIGGVYSQMLATDQDAIKPAVLAFGALAKAKKLNRSQTASMILSCIQSIPYALVVDRSCSDSYNDTYINQYLATCKTDCCKGYSKFGVQSPAEFLADLKGDCDTRALFLYSVLGELGYPVALMTSNYYKHAVIAVAFDKPPPGNAVGISIDKKSYYLWETTSKKFGPGELPASLSNIHYWNITLIQ</sequence>
<dbReference type="InterPro" id="IPR051948">
    <property type="entry name" value="Hsp70_co-chaperone_J-domain"/>
</dbReference>
<dbReference type="PANTHER" id="PTHR44360">
    <property type="entry name" value="DNAJ HOMOLOG SUBFAMILY B MEMBER 9"/>
    <property type="match status" value="1"/>
</dbReference>
<keyword evidence="3" id="KW-1133">Transmembrane helix</keyword>
<feature type="transmembrane region" description="Helical" evidence="3">
    <location>
        <begin position="311"/>
        <end position="344"/>
    </location>
</feature>
<dbReference type="SMART" id="SM00271">
    <property type="entry name" value="DnaJ"/>
    <property type="match status" value="1"/>
</dbReference>
<feature type="region of interest" description="Disordered" evidence="2">
    <location>
        <begin position="71"/>
        <end position="99"/>
    </location>
</feature>
<dbReference type="InterPro" id="IPR036869">
    <property type="entry name" value="J_dom_sf"/>
</dbReference>
<dbReference type="SUPFAM" id="SSF46565">
    <property type="entry name" value="Chaperone J-domain"/>
    <property type="match status" value="1"/>
</dbReference>
<feature type="domain" description="J" evidence="4">
    <location>
        <begin position="6"/>
        <end position="71"/>
    </location>
</feature>
<dbReference type="Pfam" id="PF00226">
    <property type="entry name" value="DnaJ"/>
    <property type="match status" value="1"/>
</dbReference>
<dbReference type="RefSeq" id="WP_231007099.1">
    <property type="nucleotide sequence ID" value="NZ_JAJNEC010000005.1"/>
</dbReference>
<dbReference type="EMBL" id="JAJNEC010000005">
    <property type="protein sequence ID" value="MCD2424822.1"/>
    <property type="molecule type" value="Genomic_DNA"/>
</dbReference>
<comment type="caution">
    <text evidence="5">The sequence shown here is derived from an EMBL/GenBank/DDBJ whole genome shotgun (WGS) entry which is preliminary data.</text>
</comment>
<reference evidence="5 6" key="1">
    <citation type="submission" date="2021-11" db="EMBL/GenBank/DDBJ databases">
        <title>Genomic of Niabella pedocola.</title>
        <authorList>
            <person name="Wu T."/>
        </authorList>
    </citation>
    <scope>NUCLEOTIDE SEQUENCE [LARGE SCALE GENOMIC DNA]</scope>
    <source>
        <strain evidence="5 6">JCM 31011</strain>
    </source>
</reference>
<gene>
    <name evidence="5" type="ORF">LQ567_18715</name>
</gene>
<protein>
    <submittedName>
        <fullName evidence="5">DnaJ domain-containing protein</fullName>
    </submittedName>
</protein>
<evidence type="ECO:0000313" key="6">
    <source>
        <dbReference type="Proteomes" id="UP001199816"/>
    </source>
</evidence>
<evidence type="ECO:0000259" key="4">
    <source>
        <dbReference type="PROSITE" id="PS50076"/>
    </source>
</evidence>
<dbReference type="Gene3D" id="1.10.287.110">
    <property type="entry name" value="DnaJ domain"/>
    <property type="match status" value="1"/>
</dbReference>
<organism evidence="5 6">
    <name type="scientific">Niabella pedocola</name>
    <dbReference type="NCBI Taxonomy" id="1752077"/>
    <lineage>
        <taxon>Bacteria</taxon>
        <taxon>Pseudomonadati</taxon>
        <taxon>Bacteroidota</taxon>
        <taxon>Chitinophagia</taxon>
        <taxon>Chitinophagales</taxon>
        <taxon>Chitinophagaceae</taxon>
        <taxon>Niabella</taxon>
    </lineage>
</organism>
<evidence type="ECO:0000256" key="3">
    <source>
        <dbReference type="SAM" id="Phobius"/>
    </source>
</evidence>
<dbReference type="InterPro" id="IPR001623">
    <property type="entry name" value="DnaJ_domain"/>
</dbReference>
<dbReference type="PRINTS" id="PR00625">
    <property type="entry name" value="JDOMAIN"/>
</dbReference>
<name>A0ABS8PUS1_9BACT</name>
<keyword evidence="3" id="KW-0812">Transmembrane</keyword>
<dbReference type="CDD" id="cd06257">
    <property type="entry name" value="DnaJ"/>
    <property type="match status" value="1"/>
</dbReference>
<feature type="transmembrane region" description="Helical" evidence="3">
    <location>
        <begin position="356"/>
        <end position="375"/>
    </location>
</feature>
<keyword evidence="1" id="KW-0143">Chaperone</keyword>
<proteinExistence type="predicted"/>
<dbReference type="Proteomes" id="UP001199816">
    <property type="component" value="Unassembled WGS sequence"/>
</dbReference>
<evidence type="ECO:0000256" key="2">
    <source>
        <dbReference type="SAM" id="MobiDB-lite"/>
    </source>
</evidence>
<dbReference type="PROSITE" id="PS00636">
    <property type="entry name" value="DNAJ_1"/>
    <property type="match status" value="1"/>
</dbReference>
<evidence type="ECO:0000313" key="5">
    <source>
        <dbReference type="EMBL" id="MCD2424822.1"/>
    </source>
</evidence>